<dbReference type="Pfam" id="PF07940">
    <property type="entry name" value="Hepar_II_III_C"/>
    <property type="match status" value="1"/>
</dbReference>
<evidence type="ECO:0000313" key="3">
    <source>
        <dbReference type="Proteomes" id="UP000460317"/>
    </source>
</evidence>
<keyword evidence="2" id="KW-0326">Glycosidase</keyword>
<dbReference type="InterPro" id="IPR012480">
    <property type="entry name" value="Hepar_II_III_C"/>
</dbReference>
<name>A0A7J5J8R0_BACT4</name>
<comment type="caution">
    <text evidence="2">The sequence shown here is derived from an EMBL/GenBank/DDBJ whole genome shotgun (WGS) entry which is preliminary data.</text>
</comment>
<proteinExistence type="predicted"/>
<dbReference type="EMBL" id="WCSB01000421">
    <property type="protein sequence ID" value="KAB4439740.1"/>
    <property type="molecule type" value="Genomic_DNA"/>
</dbReference>
<organism evidence="2 3">
    <name type="scientific">Bacteroides thetaiotaomicron</name>
    <dbReference type="NCBI Taxonomy" id="818"/>
    <lineage>
        <taxon>Bacteria</taxon>
        <taxon>Pseudomonadati</taxon>
        <taxon>Bacteroidota</taxon>
        <taxon>Bacteroidia</taxon>
        <taxon>Bacteroidales</taxon>
        <taxon>Bacteroidaceae</taxon>
        <taxon>Bacteroides</taxon>
    </lineage>
</organism>
<feature type="domain" description="Heparinase II/III-like C-terminal" evidence="1">
    <location>
        <begin position="9"/>
        <end position="85"/>
    </location>
</feature>
<feature type="non-terminal residue" evidence="2">
    <location>
        <position position="333"/>
    </location>
</feature>
<protein>
    <submittedName>
        <fullName evidence="2">Six-hairpin glycosidase</fullName>
    </submittedName>
</protein>
<feature type="non-terminal residue" evidence="2">
    <location>
        <position position="1"/>
    </location>
</feature>
<dbReference type="AlphaFoldDB" id="A0A7J5J8R0"/>
<accession>A0A7J5J8R0</accession>
<reference evidence="2 3" key="1">
    <citation type="journal article" date="2019" name="Nat. Med.">
        <title>A library of human gut bacterial isolates paired with longitudinal multiomics data enables mechanistic microbiome research.</title>
        <authorList>
            <person name="Poyet M."/>
            <person name="Groussin M."/>
            <person name="Gibbons S.M."/>
            <person name="Avila-Pacheco J."/>
            <person name="Jiang X."/>
            <person name="Kearney S.M."/>
            <person name="Perrotta A.R."/>
            <person name="Berdy B."/>
            <person name="Zhao S."/>
            <person name="Lieberman T.D."/>
            <person name="Swanson P.K."/>
            <person name="Smith M."/>
            <person name="Roesemann S."/>
            <person name="Alexander J.E."/>
            <person name="Rich S.A."/>
            <person name="Livny J."/>
            <person name="Vlamakis H."/>
            <person name="Clish C."/>
            <person name="Bullock K."/>
            <person name="Deik A."/>
            <person name="Scott J."/>
            <person name="Pierce K.A."/>
            <person name="Xavier R.J."/>
            <person name="Alm E.J."/>
        </authorList>
    </citation>
    <scope>NUCLEOTIDE SEQUENCE [LARGE SCALE GENOMIC DNA]</scope>
    <source>
        <strain evidence="2 3">BIOML-A165</strain>
    </source>
</reference>
<dbReference type="Gene3D" id="2.70.98.70">
    <property type="match status" value="1"/>
</dbReference>
<sequence length="333" mass="37145">GMDKRHSLMIAQNASEGNHMHANGISMELYGKGYRLAPDGGIGLTLYSGLDYLEYYSQFPAHNTVCVDGISSYPVMKSNHAFKLLNCYPEAGMKVDYQPVSYSEVFFREPESQADQNRMMSIVTTGEKNGYYVDIFRSRKVEGGDKMHDYFYHNMGQTMNLTAADGSSLFLQPTEELAFAGAHIYAYSYLFDKKSAETSKDIKTMFTIQMPDEDNISMNMWMKGAPERKVFSALSPMTEGLSRIPDMPYAIKEQPTLTFVARQQGEAWNRPFVAVYEPSSVKEPGCISSVTFPEVESGVAGSHVGICIQQKEGRVDRIISSDDAGHLCKSGEM</sequence>
<dbReference type="GO" id="GO:0016829">
    <property type="term" value="F:lyase activity"/>
    <property type="evidence" value="ECO:0007669"/>
    <property type="project" value="InterPro"/>
</dbReference>
<keyword evidence="2" id="KW-0378">Hydrolase</keyword>
<evidence type="ECO:0000313" key="2">
    <source>
        <dbReference type="EMBL" id="KAB4439740.1"/>
    </source>
</evidence>
<gene>
    <name evidence="2" type="ORF">GAN93_28310</name>
</gene>
<dbReference type="Proteomes" id="UP000460317">
    <property type="component" value="Unassembled WGS sequence"/>
</dbReference>
<evidence type="ECO:0000259" key="1">
    <source>
        <dbReference type="Pfam" id="PF07940"/>
    </source>
</evidence>
<dbReference type="GO" id="GO:0016798">
    <property type="term" value="F:hydrolase activity, acting on glycosyl bonds"/>
    <property type="evidence" value="ECO:0007669"/>
    <property type="project" value="UniProtKB-KW"/>
</dbReference>